<accession>A0A0H3H3H9</accession>
<sequence length="130" mass="14981">MYAKSFLALDGNGRLTGARTAQTAPYDRYTCHLCGSVLQYHPEYINERPWFEHRPDDLTENGRQHCPYVNPVEKEVRRILKLRRYVADAQPVILRTDWHCSGCGNNYHGERYCVACGTGDLSHILEEAPR</sequence>
<dbReference type="Proteomes" id="UP000007843">
    <property type="component" value="Chromosome"/>
</dbReference>
<evidence type="ECO:0000313" key="4">
    <source>
        <dbReference type="Proteomes" id="UP000007843"/>
    </source>
</evidence>
<dbReference type="InterPro" id="IPR021696">
    <property type="entry name" value="DUF3279"/>
</dbReference>
<evidence type="ECO:0008006" key="5">
    <source>
        <dbReference type="Google" id="ProtNLM"/>
    </source>
</evidence>
<name>A0A0H3H3H9_KLEM8</name>
<reference evidence="3 4" key="1">
    <citation type="journal article" date="2012" name="J. Bacteriol.">
        <title>Complete genome sequence of Klebsiella oxytoca KCTC 1686, used in production of 2,3-butanediol.</title>
        <authorList>
            <person name="Shin S.H."/>
            <person name="Kim S."/>
            <person name="Kim J.Y."/>
            <person name="Lee S."/>
            <person name="Um Y."/>
            <person name="Oh M.K."/>
            <person name="Kim Y.R."/>
            <person name="Lee J."/>
            <person name="Yang K.S."/>
        </authorList>
    </citation>
    <scope>NUCLEOTIDE SEQUENCE [LARGE SCALE GENOMIC DNA]</scope>
    <source>
        <strain evidence="4">ATCC 8724 / DSM 4798 / JCM 20051 / NBRC 3318 / NRRL B-199 / KCTC 1686</strain>
    </source>
</reference>
<dbReference type="EMBL" id="CP003218">
    <property type="protein sequence ID" value="AEX02182.1"/>
    <property type="molecule type" value="Genomic_DNA"/>
</dbReference>
<feature type="domain" description="DUF7828" evidence="2">
    <location>
        <begin position="2"/>
        <end position="87"/>
    </location>
</feature>
<dbReference type="Pfam" id="PF11682">
    <property type="entry name" value="Zn_ribbon_11"/>
    <property type="match status" value="1"/>
</dbReference>
<proteinExistence type="predicted"/>
<dbReference type="InterPro" id="IPR057150">
    <property type="entry name" value="DUF7828"/>
</dbReference>
<dbReference type="KEGG" id="kox:KOX_02205"/>
<evidence type="ECO:0000313" key="3">
    <source>
        <dbReference type="EMBL" id="AEX02182.1"/>
    </source>
</evidence>
<dbReference type="RefSeq" id="WP_014226761.1">
    <property type="nucleotide sequence ID" value="NC_016612.1"/>
</dbReference>
<feature type="domain" description="DUF3279" evidence="1">
    <location>
        <begin position="96"/>
        <end position="119"/>
    </location>
</feature>
<dbReference type="AlphaFoldDB" id="A0A0H3H3H9"/>
<organism evidence="3 4">
    <name type="scientific">Klebsiella michiganensis (strain ATCC 8724 / DSM 4798 / JCM 20051 / NBRC 3318 / NRRL B-199 / KCTC 1686 / BUCSAV 143 / CCM 1901)</name>
    <dbReference type="NCBI Taxonomy" id="1006551"/>
    <lineage>
        <taxon>Bacteria</taxon>
        <taxon>Pseudomonadati</taxon>
        <taxon>Pseudomonadota</taxon>
        <taxon>Gammaproteobacteria</taxon>
        <taxon>Enterobacterales</taxon>
        <taxon>Enterobacteriaceae</taxon>
        <taxon>Klebsiella/Raoultella group</taxon>
        <taxon>Klebsiella</taxon>
    </lineage>
</organism>
<gene>
    <name evidence="3" type="ordered locus">KOX_02205</name>
</gene>
<evidence type="ECO:0000259" key="2">
    <source>
        <dbReference type="Pfam" id="PF25165"/>
    </source>
</evidence>
<dbReference type="Pfam" id="PF25165">
    <property type="entry name" value="DUF7828"/>
    <property type="match status" value="1"/>
</dbReference>
<protein>
    <recommendedName>
        <fullName evidence="5">DNA-directed RNA polymerase, beta subunit/140 kD subunit</fullName>
    </recommendedName>
</protein>
<evidence type="ECO:0000259" key="1">
    <source>
        <dbReference type="Pfam" id="PF11682"/>
    </source>
</evidence>
<dbReference type="HOGENOM" id="CLU_130328_3_0_6"/>